<dbReference type="Proteomes" id="UP001201812">
    <property type="component" value="Unassembled WGS sequence"/>
</dbReference>
<evidence type="ECO:0000313" key="2">
    <source>
        <dbReference type="EMBL" id="KAI1706824.1"/>
    </source>
</evidence>
<protein>
    <submittedName>
        <fullName evidence="2">Uncharacterized protein</fullName>
    </submittedName>
</protein>
<comment type="caution">
    <text evidence="2">The sequence shown here is derived from an EMBL/GenBank/DDBJ whole genome shotgun (WGS) entry which is preliminary data.</text>
</comment>
<dbReference type="EMBL" id="JAKKPZ010000045">
    <property type="protein sequence ID" value="KAI1706824.1"/>
    <property type="molecule type" value="Genomic_DNA"/>
</dbReference>
<organism evidence="2 3">
    <name type="scientific">Ditylenchus destructor</name>
    <dbReference type="NCBI Taxonomy" id="166010"/>
    <lineage>
        <taxon>Eukaryota</taxon>
        <taxon>Metazoa</taxon>
        <taxon>Ecdysozoa</taxon>
        <taxon>Nematoda</taxon>
        <taxon>Chromadorea</taxon>
        <taxon>Rhabditida</taxon>
        <taxon>Tylenchina</taxon>
        <taxon>Tylenchomorpha</taxon>
        <taxon>Sphaerularioidea</taxon>
        <taxon>Anguinidae</taxon>
        <taxon>Anguininae</taxon>
        <taxon>Ditylenchus</taxon>
    </lineage>
</organism>
<keyword evidence="3" id="KW-1185">Reference proteome</keyword>
<gene>
    <name evidence="2" type="ORF">DdX_12818</name>
</gene>
<feature type="compositionally biased region" description="Polar residues" evidence="1">
    <location>
        <begin position="115"/>
        <end position="126"/>
    </location>
</feature>
<name>A0AAD4R3E0_9BILA</name>
<proteinExistence type="predicted"/>
<reference evidence="2" key="1">
    <citation type="submission" date="2022-01" db="EMBL/GenBank/DDBJ databases">
        <title>Genome Sequence Resource for Two Populations of Ditylenchus destructor, the Migratory Endoparasitic Phytonematode.</title>
        <authorList>
            <person name="Zhang H."/>
            <person name="Lin R."/>
            <person name="Xie B."/>
        </authorList>
    </citation>
    <scope>NUCLEOTIDE SEQUENCE</scope>
    <source>
        <strain evidence="2">BazhouSP</strain>
    </source>
</reference>
<sequence length="152" mass="16547">MLTSFAESFRNIRSISQGLTANGDDQDIQNLIAMLKRNGFTEESELKEALRVLRPEKFGRAETQQSRKKRQASAPQPDSESPATLVGPPLEAASQNLQPSPAKLNSKEDAPNFASEETTPISPASESKTENDREGPIEGVVNKFQATFSAAE</sequence>
<evidence type="ECO:0000256" key="1">
    <source>
        <dbReference type="SAM" id="MobiDB-lite"/>
    </source>
</evidence>
<feature type="compositionally biased region" description="Basic and acidic residues" evidence="1">
    <location>
        <begin position="49"/>
        <end position="60"/>
    </location>
</feature>
<evidence type="ECO:0000313" key="3">
    <source>
        <dbReference type="Proteomes" id="UP001201812"/>
    </source>
</evidence>
<feature type="compositionally biased region" description="Polar residues" evidence="1">
    <location>
        <begin position="73"/>
        <end position="82"/>
    </location>
</feature>
<dbReference type="AlphaFoldDB" id="A0AAD4R3E0"/>
<feature type="region of interest" description="Disordered" evidence="1">
    <location>
        <begin position="49"/>
        <end position="140"/>
    </location>
</feature>
<feature type="compositionally biased region" description="Basic and acidic residues" evidence="1">
    <location>
        <begin position="127"/>
        <end position="136"/>
    </location>
</feature>
<accession>A0AAD4R3E0</accession>